<proteinExistence type="predicted"/>
<gene>
    <name evidence="1" type="ORF">SDC9_196004</name>
</gene>
<name>A0A645IAP5_9ZZZZ</name>
<dbReference type="EMBL" id="VSSQ01110687">
    <property type="protein sequence ID" value="MPN48397.1"/>
    <property type="molecule type" value="Genomic_DNA"/>
</dbReference>
<protein>
    <submittedName>
        <fullName evidence="1">Uncharacterized protein</fullName>
    </submittedName>
</protein>
<accession>A0A645IAP5</accession>
<dbReference type="AlphaFoldDB" id="A0A645IAP5"/>
<organism evidence="1">
    <name type="scientific">bioreactor metagenome</name>
    <dbReference type="NCBI Taxonomy" id="1076179"/>
    <lineage>
        <taxon>unclassified sequences</taxon>
        <taxon>metagenomes</taxon>
        <taxon>ecological metagenomes</taxon>
    </lineage>
</organism>
<evidence type="ECO:0000313" key="1">
    <source>
        <dbReference type="EMBL" id="MPN48397.1"/>
    </source>
</evidence>
<sequence length="142" mass="15833">MLLELDAQPFLDAGLDPEKLPDQFSYNGELLTVGIDLGDNALGATALAAYEQIVELKREHIGYHMAMDHYGVNFGDGNMFEWAKDVGTNDKDIVFVLEPKPFIDAGVRPDEVDGWLFAKVETMDDKGKTVEVDKLLKPFDLQ</sequence>
<comment type="caution">
    <text evidence="1">The sequence shown here is derived from an EMBL/GenBank/DDBJ whole genome shotgun (WGS) entry which is preliminary data.</text>
</comment>
<reference evidence="1" key="1">
    <citation type="submission" date="2019-08" db="EMBL/GenBank/DDBJ databases">
        <authorList>
            <person name="Kucharzyk K."/>
            <person name="Murdoch R.W."/>
            <person name="Higgins S."/>
            <person name="Loffler F."/>
        </authorList>
    </citation>
    <scope>NUCLEOTIDE SEQUENCE</scope>
</reference>